<evidence type="ECO:0008006" key="2">
    <source>
        <dbReference type="Google" id="ProtNLM"/>
    </source>
</evidence>
<sequence>MFTGFQPASMNDRSSSTTTIDLTILQQTVNALTAAPSPLPPADSVVASLLQAEKAAKRSKTPSRPEGLLGGWRLQFVTGTQRARQRAGIVLGAGRFLPRWVNISLTFTATPLSSERPVPSLANQGTLLNRVEFAGLKLELSGPSRFWSPSILSFDFTQINVNLFGLRLYRGYLWGGEAKEQQFAQQALKEQAFFNFFLIEEQFIAARGRGGGLALWTRQA</sequence>
<dbReference type="HOGENOM" id="CLU_1420172_0_0_3"/>
<proteinExistence type="predicted"/>
<gene>
    <name evidence="1" type="ordered locus">Cyan7425_5152</name>
</gene>
<accession>B8HQ48</accession>
<dbReference type="KEGG" id="cyn:Cyan7425_5152"/>
<protein>
    <recommendedName>
        <fullName evidence="2">Plastid lipid-associated protein/fibrillin conserved domain-containing protein</fullName>
    </recommendedName>
</protein>
<dbReference type="AlphaFoldDB" id="B8HQ48"/>
<name>B8HQ48_CYAP4</name>
<evidence type="ECO:0000313" key="1">
    <source>
        <dbReference type="EMBL" id="ACL47445.1"/>
    </source>
</evidence>
<dbReference type="eggNOG" id="ENOG5030QVM">
    <property type="taxonomic scope" value="Bacteria"/>
</dbReference>
<dbReference type="EMBL" id="CP001344">
    <property type="protein sequence ID" value="ACL47445.1"/>
    <property type="molecule type" value="Genomic_DNA"/>
</dbReference>
<dbReference type="STRING" id="395961.Cyan7425_5152"/>
<organism evidence="1">
    <name type="scientific">Cyanothece sp. (strain PCC 7425 / ATCC 29141)</name>
    <dbReference type="NCBI Taxonomy" id="395961"/>
    <lineage>
        <taxon>Bacteria</taxon>
        <taxon>Bacillati</taxon>
        <taxon>Cyanobacteriota</taxon>
        <taxon>Cyanophyceae</taxon>
        <taxon>Gomontiellales</taxon>
        <taxon>Cyanothecaceae</taxon>
        <taxon>Cyanothece</taxon>
    </lineage>
</organism>
<reference evidence="1" key="1">
    <citation type="submission" date="2009-01" db="EMBL/GenBank/DDBJ databases">
        <title>Complete sequence of chromosome Cyanothece sp. PCC 7425.</title>
        <authorList>
            <consortium name="US DOE Joint Genome Institute"/>
            <person name="Lucas S."/>
            <person name="Copeland A."/>
            <person name="Lapidus A."/>
            <person name="Glavina del Rio T."/>
            <person name="Dalin E."/>
            <person name="Tice H."/>
            <person name="Bruce D."/>
            <person name="Goodwin L."/>
            <person name="Pitluck S."/>
            <person name="Sims D."/>
            <person name="Meineke L."/>
            <person name="Brettin T."/>
            <person name="Detter J.C."/>
            <person name="Han C."/>
            <person name="Larimer F."/>
            <person name="Land M."/>
            <person name="Hauser L."/>
            <person name="Kyrpides N."/>
            <person name="Ovchinnikova G."/>
            <person name="Liberton M."/>
            <person name="Stoeckel J."/>
            <person name="Banerjee A."/>
            <person name="Singh A."/>
            <person name="Page L."/>
            <person name="Sato H."/>
            <person name="Zhao L."/>
            <person name="Sherman L."/>
            <person name="Pakrasi H."/>
            <person name="Richardson P."/>
        </authorList>
    </citation>
    <scope>NUCLEOTIDE SEQUENCE</scope>
    <source>
        <strain evidence="1">PCC 7425</strain>
    </source>
</reference>